<dbReference type="Proteomes" id="UP000306808">
    <property type="component" value="Unassembled WGS sequence"/>
</dbReference>
<name>A0A4V5MMQ6_9SPHI</name>
<organism evidence="1 2">
    <name type="scientific">Sphingobacterium olei</name>
    <dbReference type="NCBI Taxonomy" id="2571155"/>
    <lineage>
        <taxon>Bacteria</taxon>
        <taxon>Pseudomonadati</taxon>
        <taxon>Bacteroidota</taxon>
        <taxon>Sphingobacteriia</taxon>
        <taxon>Sphingobacteriales</taxon>
        <taxon>Sphingobacteriaceae</taxon>
        <taxon>Sphingobacterium</taxon>
    </lineage>
</organism>
<reference evidence="1 2" key="1">
    <citation type="submission" date="2019-04" db="EMBL/GenBank/DDBJ databases">
        <title>Sphingobacterium olei sp. nov., isolated from oil-contaminated soil.</title>
        <authorList>
            <person name="Liu B."/>
        </authorList>
    </citation>
    <scope>NUCLEOTIDE SEQUENCE [LARGE SCALE GENOMIC DNA]</scope>
    <source>
        <strain evidence="1 2">HAL-9</strain>
    </source>
</reference>
<evidence type="ECO:0000313" key="1">
    <source>
        <dbReference type="EMBL" id="TJZ61798.1"/>
    </source>
</evidence>
<keyword evidence="2" id="KW-1185">Reference proteome</keyword>
<dbReference type="PROSITE" id="PS51257">
    <property type="entry name" value="PROKAR_LIPOPROTEIN"/>
    <property type="match status" value="1"/>
</dbReference>
<comment type="caution">
    <text evidence="1">The sequence shown here is derived from an EMBL/GenBank/DDBJ whole genome shotgun (WGS) entry which is preliminary data.</text>
</comment>
<evidence type="ECO:0000313" key="2">
    <source>
        <dbReference type="Proteomes" id="UP000306808"/>
    </source>
</evidence>
<evidence type="ECO:0008006" key="3">
    <source>
        <dbReference type="Google" id="ProtNLM"/>
    </source>
</evidence>
<accession>A0A4V5MMQ6</accession>
<sequence length="212" mass="24222">MKTRLILFAIIILISSCMKMNSDYELVDDPKLEKFESSKVEVNINSEFEKVSNLLFSKLKNNTLALSEFQDSINVLKKEFLTELKIKAGPKKGIAFSKSSFSFIPPPCPYFGLDTVLCPQFILEECYMYCENDYYRSIDSYWYDELSAEYELNVALAACNNIPPGYSRTQCISSAQSAFGAAMNAIYQGYMLAQEQWRQCDQFCINSYPAVQ</sequence>
<proteinExistence type="predicted"/>
<gene>
    <name evidence="1" type="ORF">FAZ15_04580</name>
</gene>
<dbReference type="EMBL" id="SUME01000002">
    <property type="protein sequence ID" value="TJZ61798.1"/>
    <property type="molecule type" value="Genomic_DNA"/>
</dbReference>
<protein>
    <recommendedName>
        <fullName evidence="3">Lipoprotein</fullName>
    </recommendedName>
</protein>
<dbReference type="AlphaFoldDB" id="A0A4V5MMQ6"/>
<dbReference type="RefSeq" id="WP_136900155.1">
    <property type="nucleotide sequence ID" value="NZ_SUME01000002.1"/>
</dbReference>